<dbReference type="InterPro" id="IPR050832">
    <property type="entry name" value="Bact_Acetyltransf"/>
</dbReference>
<dbReference type="PANTHER" id="PTHR43877">
    <property type="entry name" value="AMINOALKYLPHOSPHONATE N-ACETYLTRANSFERASE-RELATED-RELATED"/>
    <property type="match status" value="1"/>
</dbReference>
<comment type="caution">
    <text evidence="5">The sequence shown here is derived from an EMBL/GenBank/DDBJ whole genome shotgun (WGS) entry which is preliminary data.</text>
</comment>
<protein>
    <submittedName>
        <fullName evidence="5">Ribosomal protein S18 acetylase RimI-like enzyme</fullName>
    </submittedName>
</protein>
<keyword evidence="6" id="KW-1185">Reference proteome</keyword>
<evidence type="ECO:0000256" key="2">
    <source>
        <dbReference type="ARBA" id="ARBA00023315"/>
    </source>
</evidence>
<dbReference type="SUPFAM" id="SSF55729">
    <property type="entry name" value="Acyl-CoA N-acyltransferases (Nat)"/>
    <property type="match status" value="1"/>
</dbReference>
<dbReference type="Proteomes" id="UP000319516">
    <property type="component" value="Unassembled WGS sequence"/>
</dbReference>
<evidence type="ECO:0000259" key="4">
    <source>
        <dbReference type="PROSITE" id="PS51186"/>
    </source>
</evidence>
<keyword evidence="5" id="KW-0687">Ribonucleoprotein</keyword>
<dbReference type="Pfam" id="PF00583">
    <property type="entry name" value="Acetyltransf_1"/>
    <property type="match status" value="1"/>
</dbReference>
<keyword evidence="1" id="KW-0808">Transferase</keyword>
<dbReference type="GO" id="GO:0005840">
    <property type="term" value="C:ribosome"/>
    <property type="evidence" value="ECO:0007669"/>
    <property type="project" value="UniProtKB-KW"/>
</dbReference>
<dbReference type="CDD" id="cd04301">
    <property type="entry name" value="NAT_SF"/>
    <property type="match status" value="1"/>
</dbReference>
<keyword evidence="5" id="KW-0689">Ribosomal protein</keyword>
<dbReference type="EMBL" id="VFOP01000001">
    <property type="protein sequence ID" value="TQL52008.1"/>
    <property type="molecule type" value="Genomic_DNA"/>
</dbReference>
<feature type="region of interest" description="Disordered" evidence="3">
    <location>
        <begin position="1"/>
        <end position="21"/>
    </location>
</feature>
<keyword evidence="2" id="KW-0012">Acyltransferase</keyword>
<evidence type="ECO:0000256" key="3">
    <source>
        <dbReference type="SAM" id="MobiDB-lite"/>
    </source>
</evidence>
<dbReference type="Gene3D" id="3.40.630.30">
    <property type="match status" value="1"/>
</dbReference>
<dbReference type="InterPro" id="IPR000182">
    <property type="entry name" value="GNAT_dom"/>
</dbReference>
<dbReference type="GO" id="GO:0016747">
    <property type="term" value="F:acyltransferase activity, transferring groups other than amino-acyl groups"/>
    <property type="evidence" value="ECO:0007669"/>
    <property type="project" value="InterPro"/>
</dbReference>
<proteinExistence type="predicted"/>
<evidence type="ECO:0000313" key="6">
    <source>
        <dbReference type="Proteomes" id="UP000319516"/>
    </source>
</evidence>
<dbReference type="PROSITE" id="PS51186">
    <property type="entry name" value="GNAT"/>
    <property type="match status" value="1"/>
</dbReference>
<evidence type="ECO:0000313" key="5">
    <source>
        <dbReference type="EMBL" id="TQL52008.1"/>
    </source>
</evidence>
<evidence type="ECO:0000256" key="1">
    <source>
        <dbReference type="ARBA" id="ARBA00022679"/>
    </source>
</evidence>
<dbReference type="OrthoDB" id="9799092at2"/>
<organism evidence="5 6">
    <name type="scientific">Ornithinicoccus hortensis</name>
    <dbReference type="NCBI Taxonomy" id="82346"/>
    <lineage>
        <taxon>Bacteria</taxon>
        <taxon>Bacillati</taxon>
        <taxon>Actinomycetota</taxon>
        <taxon>Actinomycetes</taxon>
        <taxon>Micrococcales</taxon>
        <taxon>Intrasporangiaceae</taxon>
        <taxon>Ornithinicoccus</taxon>
    </lineage>
</organism>
<accession>A0A542YV99</accession>
<feature type="domain" description="N-acetyltransferase" evidence="4">
    <location>
        <begin position="199"/>
        <end position="349"/>
    </location>
</feature>
<reference evidence="5 6" key="1">
    <citation type="submission" date="2019-06" db="EMBL/GenBank/DDBJ databases">
        <title>Sequencing the genomes of 1000 actinobacteria strains.</title>
        <authorList>
            <person name="Klenk H.-P."/>
        </authorList>
    </citation>
    <scope>NUCLEOTIDE SEQUENCE [LARGE SCALE GENOMIC DNA]</scope>
    <source>
        <strain evidence="5 6">DSM 12335</strain>
    </source>
</reference>
<name>A0A542YV99_9MICO</name>
<gene>
    <name evidence="5" type="ORF">FB467_3176</name>
</gene>
<sequence length="349" mass="38794">MSLAERADHLTPPLPDWSAYEPTDADIDDLVALLRRHEKEARGWPGADSEMVEAEVAGRGADTRNHLMVRDPEGVARGWVSCHDRARGRVLVGVTVDPNLPDDLADPVAAWCFERAEELATVIGVDRGLERTQMDSGAFADDDRQPRWLTAAGFRHVRDWWQMTRPVAPEEATSLPEPREGVTVRLVARDGGGRLPDEQDLRDVHMVLEASFADHFNSYRETFEEFLHRLRADPGHRWDHWWLAEVDGQPAGALVAVAVTGRTTRDGQEQPDGSYVEYIGVHSRARGRGVAKSLLYAVIADAAERGRNRVGLEVDADSPTGADGLYRSLGWETVYTTQSWHRDLALPAG</sequence>
<dbReference type="RefSeq" id="WP_141785938.1">
    <property type="nucleotide sequence ID" value="NZ_BAAAIK010000001.1"/>
</dbReference>
<dbReference type="InterPro" id="IPR016181">
    <property type="entry name" value="Acyl_CoA_acyltransferase"/>
</dbReference>
<dbReference type="AlphaFoldDB" id="A0A542YV99"/>